<evidence type="ECO:0000256" key="8">
    <source>
        <dbReference type="ARBA" id="ARBA00022801"/>
    </source>
</evidence>
<protein>
    <recommendedName>
        <fullName evidence="14">Zinc metalloprotease</fullName>
    </recommendedName>
</protein>
<dbReference type="InterPro" id="IPR000644">
    <property type="entry name" value="CBS_dom"/>
</dbReference>
<feature type="compositionally biased region" description="Basic residues" evidence="18">
    <location>
        <begin position="381"/>
        <end position="393"/>
    </location>
</feature>
<evidence type="ECO:0000256" key="1">
    <source>
        <dbReference type="ARBA" id="ARBA00004651"/>
    </source>
</evidence>
<dbReference type="PATRIC" id="fig|1415166.3.peg.3590"/>
<evidence type="ECO:0000256" key="10">
    <source>
        <dbReference type="ARBA" id="ARBA00022989"/>
    </source>
</evidence>
<dbReference type="eggNOG" id="COG1994">
    <property type="taxonomic scope" value="Bacteria"/>
</dbReference>
<dbReference type="EMBL" id="CP006850">
    <property type="protein sequence ID" value="AHH18285.1"/>
    <property type="molecule type" value="Genomic_DNA"/>
</dbReference>
<evidence type="ECO:0000256" key="16">
    <source>
        <dbReference type="PIRSR" id="PIRSR006404-2"/>
    </source>
</evidence>
<evidence type="ECO:0000256" key="4">
    <source>
        <dbReference type="ARBA" id="ARBA00022670"/>
    </source>
</evidence>
<evidence type="ECO:0000256" key="12">
    <source>
        <dbReference type="ARBA" id="ARBA00023122"/>
    </source>
</evidence>
<dbReference type="GO" id="GO:0005886">
    <property type="term" value="C:plasma membrane"/>
    <property type="evidence" value="ECO:0007669"/>
    <property type="project" value="UniProtKB-SubCell"/>
</dbReference>
<feature type="binding site" evidence="16">
    <location>
        <position position="64"/>
    </location>
    <ligand>
        <name>Zn(2+)</name>
        <dbReference type="ChEBI" id="CHEBI:29105"/>
        <note>catalytic</note>
    </ligand>
</feature>
<evidence type="ECO:0000256" key="3">
    <source>
        <dbReference type="ARBA" id="ARBA00022475"/>
    </source>
</evidence>
<dbReference type="Gene3D" id="3.10.580.10">
    <property type="entry name" value="CBS-domain"/>
    <property type="match status" value="1"/>
</dbReference>
<dbReference type="GO" id="GO:0008237">
    <property type="term" value="F:metallopeptidase activity"/>
    <property type="evidence" value="ECO:0007669"/>
    <property type="project" value="UniProtKB-UniRule"/>
</dbReference>
<feature type="active site" evidence="15">
    <location>
        <position position="65"/>
    </location>
</feature>
<keyword evidence="13 14" id="KW-0472">Membrane</keyword>
<feature type="region of interest" description="Disordered" evidence="18">
    <location>
        <begin position="368"/>
        <end position="393"/>
    </location>
</feature>
<evidence type="ECO:0000256" key="17">
    <source>
        <dbReference type="PROSITE-ProRule" id="PRU00703"/>
    </source>
</evidence>
<name>W5TG03_9NOCA</name>
<dbReference type="GO" id="GO:0006508">
    <property type="term" value="P:proteolysis"/>
    <property type="evidence" value="ECO:0007669"/>
    <property type="project" value="UniProtKB-KW"/>
</dbReference>
<keyword evidence="4 14" id="KW-0645">Protease</keyword>
<dbReference type="PANTHER" id="PTHR39188">
    <property type="entry name" value="MEMBRANE-ASSOCIATED ZINC METALLOPROTEASE M50B"/>
    <property type="match status" value="1"/>
</dbReference>
<keyword evidence="3 14" id="KW-1003">Cell membrane</keyword>
<reference evidence="20 21" key="1">
    <citation type="journal article" date="2014" name="Appl. Environ. Microbiol.">
        <title>Insights into the Microbial Degradation of Rubber and Gutta-Percha by Analysis of the Complete Genome of Nocardia nova SH22a.</title>
        <authorList>
            <person name="Luo Q."/>
            <person name="Hiessl S."/>
            <person name="Poehlein A."/>
            <person name="Daniel R."/>
            <person name="Steinbuchel A."/>
        </authorList>
    </citation>
    <scope>NUCLEOTIDE SEQUENCE [LARGE SCALE GENOMIC DNA]</scope>
    <source>
        <strain evidence="20">SH22a</strain>
    </source>
</reference>
<dbReference type="PROSITE" id="PS51371">
    <property type="entry name" value="CBS"/>
    <property type="match status" value="1"/>
</dbReference>
<feature type="domain" description="CBS" evidence="19">
    <location>
        <begin position="249"/>
        <end position="307"/>
    </location>
</feature>
<dbReference type="CDD" id="cd06164">
    <property type="entry name" value="S2P-M50_SpoIVFB_CBS"/>
    <property type="match status" value="1"/>
</dbReference>
<evidence type="ECO:0000256" key="18">
    <source>
        <dbReference type="SAM" id="MobiDB-lite"/>
    </source>
</evidence>
<keyword evidence="10 14" id="KW-1133">Transmembrane helix</keyword>
<evidence type="ECO:0000256" key="6">
    <source>
        <dbReference type="ARBA" id="ARBA00022723"/>
    </source>
</evidence>
<dbReference type="PIRSF" id="PIRSF006404">
    <property type="entry name" value="UCP006404_Pept_M50_CBS"/>
    <property type="match status" value="1"/>
</dbReference>
<comment type="subcellular location">
    <subcellularLocation>
        <location evidence="1 14">Cell membrane</location>
        <topology evidence="1 14">Multi-pass membrane protein</topology>
    </subcellularLocation>
</comment>
<dbReference type="OrthoDB" id="9781963at2"/>
<keyword evidence="9 14" id="KW-0862">Zinc</keyword>
<dbReference type="GO" id="GO:0046872">
    <property type="term" value="F:metal ion binding"/>
    <property type="evidence" value="ECO:0007669"/>
    <property type="project" value="UniProtKB-UniRule"/>
</dbReference>
<dbReference type="InterPro" id="IPR008915">
    <property type="entry name" value="Peptidase_M50"/>
</dbReference>
<dbReference type="AlphaFoldDB" id="W5TG03"/>
<dbReference type="Pfam" id="PF00571">
    <property type="entry name" value="CBS"/>
    <property type="match status" value="2"/>
</dbReference>
<proteinExistence type="inferred from homology"/>
<evidence type="ECO:0000256" key="14">
    <source>
        <dbReference type="PIRNR" id="PIRNR006404"/>
    </source>
</evidence>
<keyword evidence="12 17" id="KW-0129">CBS domain</keyword>
<dbReference type="InterPro" id="IPR046342">
    <property type="entry name" value="CBS_dom_sf"/>
</dbReference>
<dbReference type="HOGENOM" id="CLU_037123_1_0_11"/>
<evidence type="ECO:0000313" key="21">
    <source>
        <dbReference type="Proteomes" id="UP000019150"/>
    </source>
</evidence>
<evidence type="ECO:0000256" key="5">
    <source>
        <dbReference type="ARBA" id="ARBA00022692"/>
    </source>
</evidence>
<evidence type="ECO:0000259" key="19">
    <source>
        <dbReference type="PROSITE" id="PS51371"/>
    </source>
</evidence>
<evidence type="ECO:0000256" key="7">
    <source>
        <dbReference type="ARBA" id="ARBA00022737"/>
    </source>
</evidence>
<evidence type="ECO:0000256" key="15">
    <source>
        <dbReference type="PIRSR" id="PIRSR006404-1"/>
    </source>
</evidence>
<evidence type="ECO:0000256" key="11">
    <source>
        <dbReference type="ARBA" id="ARBA00023049"/>
    </source>
</evidence>
<feature type="transmembrane region" description="Helical" evidence="14">
    <location>
        <begin position="106"/>
        <end position="128"/>
    </location>
</feature>
<evidence type="ECO:0000256" key="2">
    <source>
        <dbReference type="ARBA" id="ARBA00007931"/>
    </source>
</evidence>
<keyword evidence="7" id="KW-0677">Repeat</keyword>
<sequence>MFQETIPLGRIAGIRIGAHWSVLGTVALFAWILGLQLRGTGSAAFVWPVAVCAALALLVCLVAHELAHSIVARRRGVRVERIVLWMLGGTSELRDEPRDAGADFRIAIAGPATSFVLGVVFAAATAAADAVWPGSAVTAALAWLAVMNIVLALFNLLPAAPLDGGRVLRAIVWWRTGDRLRAATIAARSGRLLGTVLVVLGALDVIVFRQLGGLWLILLGWFLQTAANSELAVAGLRHRLGATTVRDVMSRNPMAVPGDWTIAQLLASDAPYTGYRVFPVVDASGHPTGVLAWSDLTKTAAPARAATTAHSVARALRPAAIAGQDELLADVATRVVLRPRLDAVAVVDPSGRLSGLITATDLTTACDRSALGLPPGETRHHPSPHVPHRRTQP</sequence>
<feature type="transmembrane region" description="Helical" evidence="14">
    <location>
        <begin position="140"/>
        <end position="160"/>
    </location>
</feature>
<evidence type="ECO:0000256" key="13">
    <source>
        <dbReference type="ARBA" id="ARBA00023136"/>
    </source>
</evidence>
<keyword evidence="11 14" id="KW-0482">Metalloprotease</keyword>
<evidence type="ECO:0000313" key="20">
    <source>
        <dbReference type="EMBL" id="AHH18285.1"/>
    </source>
</evidence>
<keyword evidence="8 14" id="KW-0378">Hydrolase</keyword>
<dbReference type="RefSeq" id="WP_025349726.1">
    <property type="nucleotide sequence ID" value="NZ_CP006850.1"/>
</dbReference>
<keyword evidence="5 14" id="KW-0812">Transmembrane</keyword>
<dbReference type="KEGG" id="nno:NONO_c34980"/>
<feature type="transmembrane region" description="Helical" evidence="14">
    <location>
        <begin position="45"/>
        <end position="67"/>
    </location>
</feature>
<dbReference type="PANTHER" id="PTHR39188:SF3">
    <property type="entry name" value="STAGE IV SPORULATION PROTEIN FB"/>
    <property type="match status" value="1"/>
</dbReference>
<gene>
    <name evidence="20" type="ORF">NONO_c34980</name>
</gene>
<organism evidence="20 21">
    <name type="scientific">Nocardia nova SH22a</name>
    <dbReference type="NCBI Taxonomy" id="1415166"/>
    <lineage>
        <taxon>Bacteria</taxon>
        <taxon>Bacillati</taxon>
        <taxon>Actinomycetota</taxon>
        <taxon>Actinomycetes</taxon>
        <taxon>Mycobacteriales</taxon>
        <taxon>Nocardiaceae</taxon>
        <taxon>Nocardia</taxon>
    </lineage>
</organism>
<evidence type="ECO:0000256" key="9">
    <source>
        <dbReference type="ARBA" id="ARBA00022833"/>
    </source>
</evidence>
<feature type="transmembrane region" description="Helical" evidence="14">
    <location>
        <begin position="189"/>
        <end position="208"/>
    </location>
</feature>
<feature type="binding site" evidence="16">
    <location>
        <position position="68"/>
    </location>
    <ligand>
        <name>Zn(2+)</name>
        <dbReference type="ChEBI" id="CHEBI:29105"/>
        <note>catalytic</note>
    </ligand>
</feature>
<accession>W5TG03</accession>
<dbReference type="Proteomes" id="UP000019150">
    <property type="component" value="Chromosome"/>
</dbReference>
<comment type="cofactor">
    <cofactor evidence="14 16">
        <name>Zn(2+)</name>
        <dbReference type="ChEBI" id="CHEBI:29105"/>
    </cofactor>
    <text evidence="14 16">Binds 1 zinc ion per subunit.</text>
</comment>
<feature type="transmembrane region" description="Helical" evidence="14">
    <location>
        <begin position="12"/>
        <end position="33"/>
    </location>
</feature>
<keyword evidence="21" id="KW-1185">Reference proteome</keyword>
<dbReference type="eggNOG" id="COG0517">
    <property type="taxonomic scope" value="Bacteria"/>
</dbReference>
<dbReference type="SUPFAM" id="SSF54631">
    <property type="entry name" value="CBS-domain pair"/>
    <property type="match status" value="1"/>
</dbReference>
<comment type="similarity">
    <text evidence="2 14">Belongs to the peptidase M50B family.</text>
</comment>
<feature type="binding site" evidence="16">
    <location>
        <position position="163"/>
    </location>
    <ligand>
        <name>Zn(2+)</name>
        <dbReference type="ChEBI" id="CHEBI:29105"/>
        <note>catalytic</note>
    </ligand>
</feature>
<dbReference type="Pfam" id="PF02163">
    <property type="entry name" value="Peptidase_M50"/>
    <property type="match status" value="2"/>
</dbReference>
<dbReference type="InterPro" id="IPR016483">
    <property type="entry name" value="UCP006404_Pept_M50_CBS"/>
</dbReference>
<dbReference type="STRING" id="1415166.NONO_c34980"/>
<keyword evidence="6 14" id="KW-0479">Metal-binding</keyword>